<dbReference type="GO" id="GO:0005743">
    <property type="term" value="C:mitochondrial inner membrane"/>
    <property type="evidence" value="ECO:0007669"/>
    <property type="project" value="UniProtKB-SubCell"/>
</dbReference>
<evidence type="ECO:0000256" key="6">
    <source>
        <dbReference type="ARBA" id="ARBA00022946"/>
    </source>
</evidence>
<dbReference type="PANTHER" id="PTHR13822">
    <property type="entry name" value="ATP SYNTHASE DELTA/EPSILON CHAIN"/>
    <property type="match status" value="1"/>
</dbReference>
<evidence type="ECO:0000313" key="11">
    <source>
        <dbReference type="EMBL" id="EGG16313.1"/>
    </source>
</evidence>
<sequence>MIRSIVSRTSSLINKSSVNTFARRTYATDAGANEELLTFSFMVPHQVIFKDKKVQMITLPGAKSVMGVLKHHVPNIAELKPGVVAIQHDANTTENYFISGGFAFINPDASCYVNAVEAVPLDQIDPTEVKNGLQKYTQLYNEAVDEKDKAIALIGLETHQHMAHAVGVTFSLAAEMS</sequence>
<keyword evidence="4" id="KW-0375">Hydrogen ion transport</keyword>
<dbReference type="KEGG" id="dfa:DFA_09343"/>
<dbReference type="GeneID" id="14868171"/>
<dbReference type="Gene3D" id="2.60.15.10">
    <property type="entry name" value="F0F1 ATP synthase delta/epsilon subunit, N-terminal"/>
    <property type="match status" value="1"/>
</dbReference>
<keyword evidence="12" id="KW-1185">Reference proteome</keyword>
<evidence type="ECO:0000256" key="3">
    <source>
        <dbReference type="ARBA" id="ARBA00022448"/>
    </source>
</evidence>
<comment type="similarity">
    <text evidence="2">Belongs to the ATPase epsilon chain family.</text>
</comment>
<evidence type="ECO:0000256" key="5">
    <source>
        <dbReference type="ARBA" id="ARBA00022792"/>
    </source>
</evidence>
<evidence type="ECO:0000256" key="9">
    <source>
        <dbReference type="ARBA" id="ARBA00023136"/>
    </source>
</evidence>
<gene>
    <name evidence="11" type="primary">atp5D</name>
    <name evidence="11" type="ORF">DFA_09343</name>
</gene>
<keyword evidence="7" id="KW-0406">Ion transport</keyword>
<name>F4Q7D1_CACFS</name>
<keyword evidence="6" id="KW-0809">Transit peptide</keyword>
<dbReference type="RefSeq" id="XP_004354697.1">
    <property type="nucleotide sequence ID" value="XM_004354645.1"/>
</dbReference>
<dbReference type="Pfam" id="PF02823">
    <property type="entry name" value="ATP-synt_DE_N"/>
    <property type="match status" value="1"/>
</dbReference>
<dbReference type="EMBL" id="GL883024">
    <property type="protein sequence ID" value="EGG16313.1"/>
    <property type="molecule type" value="Genomic_DNA"/>
</dbReference>
<evidence type="ECO:0000259" key="10">
    <source>
        <dbReference type="Pfam" id="PF02823"/>
    </source>
</evidence>
<feature type="domain" description="ATP synthase F1 complex delta/epsilon subunit N-terminal" evidence="10">
    <location>
        <begin position="38"/>
        <end position="108"/>
    </location>
</feature>
<comment type="subcellular location">
    <subcellularLocation>
        <location evidence="1">Mitochondrion inner membrane</location>
    </subcellularLocation>
</comment>
<evidence type="ECO:0000256" key="1">
    <source>
        <dbReference type="ARBA" id="ARBA00004273"/>
    </source>
</evidence>
<dbReference type="Proteomes" id="UP000007797">
    <property type="component" value="Unassembled WGS sequence"/>
</dbReference>
<dbReference type="InterPro" id="IPR001469">
    <property type="entry name" value="ATP_synth_F1_dsu/esu"/>
</dbReference>
<dbReference type="SUPFAM" id="SSF51344">
    <property type="entry name" value="Epsilon subunit of F1F0-ATP synthase N-terminal domain"/>
    <property type="match status" value="1"/>
</dbReference>
<reference evidence="12" key="1">
    <citation type="journal article" date="2011" name="Genome Res.">
        <title>Phylogeny-wide analysis of social amoeba genomes highlights ancient origins for complex intercellular communication.</title>
        <authorList>
            <person name="Heidel A.J."/>
            <person name="Lawal H.M."/>
            <person name="Felder M."/>
            <person name="Schilde C."/>
            <person name="Helps N.R."/>
            <person name="Tunggal B."/>
            <person name="Rivero F."/>
            <person name="John U."/>
            <person name="Schleicher M."/>
            <person name="Eichinger L."/>
            <person name="Platzer M."/>
            <person name="Noegel A.A."/>
            <person name="Schaap P."/>
            <person name="Gloeckner G."/>
        </authorList>
    </citation>
    <scope>NUCLEOTIDE SEQUENCE [LARGE SCALE GENOMIC DNA]</scope>
    <source>
        <strain evidence="12">SH3</strain>
    </source>
</reference>
<dbReference type="PANTHER" id="PTHR13822:SF7">
    <property type="entry name" value="ATP SYNTHASE SUBUNIT DELTA, MITOCHONDRIAL"/>
    <property type="match status" value="1"/>
</dbReference>
<dbReference type="InterPro" id="IPR036771">
    <property type="entry name" value="ATPsynth_dsu/esu_N"/>
</dbReference>
<dbReference type="GO" id="GO:0045259">
    <property type="term" value="C:proton-transporting ATP synthase complex"/>
    <property type="evidence" value="ECO:0007669"/>
    <property type="project" value="InterPro"/>
</dbReference>
<dbReference type="OrthoDB" id="270171at2759"/>
<protein>
    <submittedName>
        <fullName evidence="11">ATP synthase F1 delta</fullName>
    </submittedName>
</protein>
<dbReference type="InterPro" id="IPR020546">
    <property type="entry name" value="ATP_synth_F1_dsu/esu_N"/>
</dbReference>
<evidence type="ECO:0000256" key="2">
    <source>
        <dbReference type="ARBA" id="ARBA00005712"/>
    </source>
</evidence>
<keyword evidence="9" id="KW-0472">Membrane</keyword>
<dbReference type="GO" id="GO:0046933">
    <property type="term" value="F:proton-transporting ATP synthase activity, rotational mechanism"/>
    <property type="evidence" value="ECO:0007669"/>
    <property type="project" value="InterPro"/>
</dbReference>
<keyword evidence="5" id="KW-0999">Mitochondrion inner membrane</keyword>
<dbReference type="HAMAP" id="MF_00530">
    <property type="entry name" value="ATP_synth_epsil_bac"/>
    <property type="match status" value="1"/>
</dbReference>
<dbReference type="OMA" id="PHQTIYR"/>
<organism evidence="11 12">
    <name type="scientific">Cavenderia fasciculata</name>
    <name type="common">Slime mold</name>
    <name type="synonym">Dictyostelium fasciculatum</name>
    <dbReference type="NCBI Taxonomy" id="261658"/>
    <lineage>
        <taxon>Eukaryota</taxon>
        <taxon>Amoebozoa</taxon>
        <taxon>Evosea</taxon>
        <taxon>Eumycetozoa</taxon>
        <taxon>Dictyostelia</taxon>
        <taxon>Acytosteliales</taxon>
        <taxon>Cavenderiaceae</taxon>
        <taxon>Cavenderia</taxon>
    </lineage>
</organism>
<evidence type="ECO:0000313" key="12">
    <source>
        <dbReference type="Proteomes" id="UP000007797"/>
    </source>
</evidence>
<keyword evidence="8" id="KW-0496">Mitochondrion</keyword>
<keyword evidence="3" id="KW-0813">Transport</keyword>
<accession>F4Q7D1</accession>
<evidence type="ECO:0000256" key="8">
    <source>
        <dbReference type="ARBA" id="ARBA00023128"/>
    </source>
</evidence>
<evidence type="ECO:0000256" key="7">
    <source>
        <dbReference type="ARBA" id="ARBA00023065"/>
    </source>
</evidence>
<evidence type="ECO:0000256" key="4">
    <source>
        <dbReference type="ARBA" id="ARBA00022781"/>
    </source>
</evidence>
<dbReference type="AlphaFoldDB" id="F4Q7D1"/>
<dbReference type="STRING" id="1054147.F4Q7D1"/>
<dbReference type="CDD" id="cd12152">
    <property type="entry name" value="F1-ATPase_delta"/>
    <property type="match status" value="1"/>
</dbReference>
<proteinExistence type="inferred from homology"/>